<keyword evidence="4 6" id="KW-0175">Coiled coil</keyword>
<evidence type="ECO:0000256" key="3">
    <source>
        <dbReference type="ARBA" id="ARBA00022490"/>
    </source>
</evidence>
<reference evidence="8" key="1">
    <citation type="submission" date="2021-02" db="EMBL/GenBank/DDBJ databases">
        <authorList>
            <person name="Nowell W R."/>
        </authorList>
    </citation>
    <scope>NUCLEOTIDE SEQUENCE</scope>
</reference>
<evidence type="ECO:0000256" key="7">
    <source>
        <dbReference type="SAM" id="MobiDB-lite"/>
    </source>
</evidence>
<feature type="coiled-coil region" evidence="6">
    <location>
        <begin position="678"/>
        <end position="811"/>
    </location>
</feature>
<feature type="compositionally biased region" description="Low complexity" evidence="7">
    <location>
        <begin position="205"/>
        <end position="225"/>
    </location>
</feature>
<feature type="compositionally biased region" description="Basic and acidic residues" evidence="7">
    <location>
        <begin position="247"/>
        <end position="256"/>
    </location>
</feature>
<keyword evidence="5" id="KW-0206">Cytoskeleton</keyword>
<accession>A0A815YKV8</accession>
<evidence type="ECO:0000256" key="2">
    <source>
        <dbReference type="ARBA" id="ARBA00009316"/>
    </source>
</evidence>
<feature type="compositionally biased region" description="Low complexity" evidence="7">
    <location>
        <begin position="57"/>
        <end position="73"/>
    </location>
</feature>
<evidence type="ECO:0000313" key="9">
    <source>
        <dbReference type="Proteomes" id="UP000663834"/>
    </source>
</evidence>
<organism evidence="8 9">
    <name type="scientific">Rotaria magnacalcarata</name>
    <dbReference type="NCBI Taxonomy" id="392030"/>
    <lineage>
        <taxon>Eukaryota</taxon>
        <taxon>Metazoa</taxon>
        <taxon>Spiralia</taxon>
        <taxon>Gnathifera</taxon>
        <taxon>Rotifera</taxon>
        <taxon>Eurotatoria</taxon>
        <taxon>Bdelloidea</taxon>
        <taxon>Philodinida</taxon>
        <taxon>Philodinidae</taxon>
        <taxon>Rotaria</taxon>
    </lineage>
</organism>
<proteinExistence type="inferred from homology"/>
<evidence type="ECO:0000256" key="5">
    <source>
        <dbReference type="ARBA" id="ARBA00023212"/>
    </source>
</evidence>
<name>A0A815YKV8_9BILA</name>
<comment type="similarity">
    <text evidence="2">Belongs to the ODF2 family.</text>
</comment>
<feature type="coiled-coil region" evidence="6">
    <location>
        <begin position="486"/>
        <end position="542"/>
    </location>
</feature>
<dbReference type="InterPro" id="IPR026099">
    <property type="entry name" value="Odf2-rel"/>
</dbReference>
<gene>
    <name evidence="8" type="ORF">KQP761_LOCUS19292</name>
</gene>
<evidence type="ECO:0000313" key="8">
    <source>
        <dbReference type="EMBL" id="CAF1572198.1"/>
    </source>
</evidence>
<evidence type="ECO:0000256" key="6">
    <source>
        <dbReference type="SAM" id="Coils"/>
    </source>
</evidence>
<dbReference type="SUPFAM" id="SSF57997">
    <property type="entry name" value="Tropomyosin"/>
    <property type="match status" value="1"/>
</dbReference>
<feature type="compositionally biased region" description="Basic and acidic residues" evidence="7">
    <location>
        <begin position="226"/>
        <end position="239"/>
    </location>
</feature>
<protein>
    <submittedName>
        <fullName evidence="8">Uncharacterized protein</fullName>
    </submittedName>
</protein>
<comment type="caution">
    <text evidence="8">The sequence shown here is derived from an EMBL/GenBank/DDBJ whole genome shotgun (WGS) entry which is preliminary data.</text>
</comment>
<feature type="region of interest" description="Disordered" evidence="7">
    <location>
        <begin position="1"/>
        <end position="38"/>
    </location>
</feature>
<dbReference type="EMBL" id="CAJNOW010009873">
    <property type="protein sequence ID" value="CAF1572198.1"/>
    <property type="molecule type" value="Genomic_DNA"/>
</dbReference>
<feature type="region of interest" description="Disordered" evidence="7">
    <location>
        <begin position="55"/>
        <end position="96"/>
    </location>
</feature>
<comment type="subcellular location">
    <subcellularLocation>
        <location evidence="1">Cytoplasm</location>
        <location evidence="1">Cytoskeleton</location>
        <location evidence="1">Microtubule organizing center</location>
        <location evidence="1">Centrosome</location>
    </subcellularLocation>
</comment>
<dbReference type="Proteomes" id="UP000663834">
    <property type="component" value="Unassembled WGS sequence"/>
</dbReference>
<feature type="coiled-coil region" evidence="6">
    <location>
        <begin position="585"/>
        <end position="642"/>
    </location>
</feature>
<dbReference type="PANTHER" id="PTHR23162:SF10">
    <property type="entry name" value="FI13205P"/>
    <property type="match status" value="1"/>
</dbReference>
<feature type="region of interest" description="Disordered" evidence="7">
    <location>
        <begin position="117"/>
        <end position="137"/>
    </location>
</feature>
<keyword evidence="3" id="KW-0963">Cytoplasm</keyword>
<dbReference type="GO" id="GO:0005813">
    <property type="term" value="C:centrosome"/>
    <property type="evidence" value="ECO:0007669"/>
    <property type="project" value="UniProtKB-SubCell"/>
</dbReference>
<sequence>MHAVTPVNVHVEGDWHGSRHGGSYVKKSTTPVNRGERQSARMRTCVTNKTKTLKTKPSQIPQPVVQPKQVVPVTSRSPSPNRDRWVPPPGRSTKLQKFSWQGSKGRLEINSTIDNIVSDDVGDEDSQTNEHDKQNQQSQIANVLKEQDEKLQNEIQTYEKRIQGLIENVGMLKERARNRLNQEQADQLREDINSSIRDLEQSQRTTTTTTANIYPSRLSQSSPPSRDNHRSASADEQRNYRATSKVSFKDDPLGERRRARSTTPVRGPIYLNPDRERLLISLSESEADISQITKQLSSVKDILIKLKLDDQPISFEVEQLRQHRNQLLHLIEQFEYSNNKLKDFIRHQYHLEAEHGIINEKNDTILTRIHELESENGQIRRLLLDRENDNIALQTELERIRTHAIGFDTMKTSLEQNRAHLQRELYAKEGEINRLQCGLRSLERDLQRSRHQCDNLHRSIRRTPMFPNVSSSTAPAVVAKTKGLTVEKLQAQLMDRDRQIEELEREIYADPNELLVDAQSEIVRLRTKLEHAERLVGEYKEQLHTQTLKASVDNSKTHLSEIDFEKMRVRLQKRLEELEPLPEYLRQAEMKNQELETRLLEQDRRLADQSSLIHELTSKVKTRQAEMKNQELETRLLEQDRRLADQSSLIHELTSKMSSQNQIIDRINDSNYSFDDDYRGLQQKIDGLQRQMITLEEDNGNLLRNLSAKEEALRNAQSRLNAKSYELASMNKQISLTQTDIKAREDSFGSKERLFQQRVSDLEQQISKLRLECTQLKREKDEVERRYTSQLGELRDKLEQSNNNNRSMQNYVNSLKTTYASVFNDTLPPPFTTTSLTQFTKAPSIYP</sequence>
<dbReference type="PANTHER" id="PTHR23162">
    <property type="entry name" value="OUTER DENSE FIBER OF SPERM TAILS 2"/>
    <property type="match status" value="1"/>
</dbReference>
<dbReference type="GO" id="GO:1902017">
    <property type="term" value="P:regulation of cilium assembly"/>
    <property type="evidence" value="ECO:0007669"/>
    <property type="project" value="TreeGrafter"/>
</dbReference>
<dbReference type="OrthoDB" id="413404at2759"/>
<evidence type="ECO:0000256" key="1">
    <source>
        <dbReference type="ARBA" id="ARBA00004300"/>
    </source>
</evidence>
<feature type="region of interest" description="Disordered" evidence="7">
    <location>
        <begin position="194"/>
        <end position="268"/>
    </location>
</feature>
<feature type="coiled-coil region" evidence="6">
    <location>
        <begin position="432"/>
        <end position="459"/>
    </location>
</feature>
<evidence type="ECO:0000256" key="4">
    <source>
        <dbReference type="ARBA" id="ARBA00023054"/>
    </source>
</evidence>
<dbReference type="AlphaFoldDB" id="A0A815YKV8"/>